<keyword evidence="9 10" id="KW-0807">Transducer</keyword>
<dbReference type="GO" id="GO:0005886">
    <property type="term" value="C:plasma membrane"/>
    <property type="evidence" value="ECO:0007669"/>
    <property type="project" value="UniProtKB-SubCell"/>
</dbReference>
<proteinExistence type="inferred from homology"/>
<dbReference type="GO" id="GO:0043410">
    <property type="term" value="P:positive regulation of MAPK cascade"/>
    <property type="evidence" value="ECO:0007669"/>
    <property type="project" value="TreeGrafter"/>
</dbReference>
<keyword evidence="14" id="KW-1185">Reference proteome</keyword>
<evidence type="ECO:0000313" key="14">
    <source>
        <dbReference type="Proteomes" id="UP001367676"/>
    </source>
</evidence>
<dbReference type="AlphaFoldDB" id="A0AAN9TGR8"/>
<feature type="transmembrane region" description="Helical" evidence="11">
    <location>
        <begin position="96"/>
        <end position="118"/>
    </location>
</feature>
<evidence type="ECO:0000256" key="4">
    <source>
        <dbReference type="ARBA" id="ARBA00022692"/>
    </source>
</evidence>
<comment type="caution">
    <text evidence="13">The sequence shown here is derived from an EMBL/GenBank/DDBJ whole genome shotgun (WGS) entry which is preliminary data.</text>
</comment>
<evidence type="ECO:0000256" key="11">
    <source>
        <dbReference type="SAM" id="Phobius"/>
    </source>
</evidence>
<evidence type="ECO:0000256" key="1">
    <source>
        <dbReference type="ARBA" id="ARBA00004651"/>
    </source>
</evidence>
<protein>
    <recommendedName>
        <fullName evidence="12">G-protein coupled receptors family 1 profile domain-containing protein</fullName>
    </recommendedName>
</protein>
<gene>
    <name evidence="13" type="ORF">V9T40_010146</name>
</gene>
<organism evidence="13 14">
    <name type="scientific">Parthenolecanium corni</name>
    <dbReference type="NCBI Taxonomy" id="536013"/>
    <lineage>
        <taxon>Eukaryota</taxon>
        <taxon>Metazoa</taxon>
        <taxon>Ecdysozoa</taxon>
        <taxon>Arthropoda</taxon>
        <taxon>Hexapoda</taxon>
        <taxon>Insecta</taxon>
        <taxon>Pterygota</taxon>
        <taxon>Neoptera</taxon>
        <taxon>Paraneoptera</taxon>
        <taxon>Hemiptera</taxon>
        <taxon>Sternorrhyncha</taxon>
        <taxon>Coccoidea</taxon>
        <taxon>Coccidae</taxon>
        <taxon>Parthenolecanium</taxon>
    </lineage>
</organism>
<comment type="subcellular location">
    <subcellularLocation>
        <location evidence="1">Cell membrane</location>
        <topology evidence="1">Multi-pass membrane protein</topology>
    </subcellularLocation>
</comment>
<accession>A0AAN9TGR8</accession>
<evidence type="ECO:0000256" key="2">
    <source>
        <dbReference type="ARBA" id="ARBA00010663"/>
    </source>
</evidence>
<feature type="transmembrane region" description="Helical" evidence="11">
    <location>
        <begin position="64"/>
        <end position="84"/>
    </location>
</feature>
<feature type="domain" description="G-protein coupled receptors family 1 profile" evidence="12">
    <location>
        <begin position="76"/>
        <end position="260"/>
    </location>
</feature>
<keyword evidence="4 10" id="KW-0812">Transmembrane</keyword>
<dbReference type="PRINTS" id="PR00237">
    <property type="entry name" value="GPCRRHODOPSN"/>
</dbReference>
<dbReference type="InterPro" id="IPR000276">
    <property type="entry name" value="GPCR_Rhodpsn"/>
</dbReference>
<dbReference type="PANTHER" id="PTHR24248">
    <property type="entry name" value="ADRENERGIC RECEPTOR-RELATED G-PROTEIN COUPLED RECEPTOR"/>
    <property type="match status" value="1"/>
</dbReference>
<dbReference type="Proteomes" id="UP001367676">
    <property type="component" value="Unassembled WGS sequence"/>
</dbReference>
<dbReference type="InterPro" id="IPR017452">
    <property type="entry name" value="GPCR_Rhodpsn_7TM"/>
</dbReference>
<evidence type="ECO:0000256" key="5">
    <source>
        <dbReference type="ARBA" id="ARBA00022989"/>
    </source>
</evidence>
<keyword evidence="6 10" id="KW-0297">G-protein coupled receptor</keyword>
<evidence type="ECO:0000256" key="6">
    <source>
        <dbReference type="ARBA" id="ARBA00023040"/>
    </source>
</evidence>
<reference evidence="13 14" key="1">
    <citation type="submission" date="2024-03" db="EMBL/GenBank/DDBJ databases">
        <title>Adaptation during the transition from Ophiocordyceps entomopathogen to insect associate is accompanied by gene loss and intensified selection.</title>
        <authorList>
            <person name="Ward C.M."/>
            <person name="Onetto C.A."/>
            <person name="Borneman A.R."/>
        </authorList>
    </citation>
    <scope>NUCLEOTIDE SEQUENCE [LARGE SCALE GENOMIC DNA]</scope>
    <source>
        <strain evidence="13">AWRI1</strain>
        <tissue evidence="13">Single Adult Female</tissue>
    </source>
</reference>
<dbReference type="PANTHER" id="PTHR24248:SF134">
    <property type="entry name" value="OCTOPAMINE RECEPTOR BETA-1R"/>
    <property type="match status" value="1"/>
</dbReference>
<dbReference type="Pfam" id="PF00001">
    <property type="entry name" value="7tm_1"/>
    <property type="match status" value="1"/>
</dbReference>
<dbReference type="PROSITE" id="PS50262">
    <property type="entry name" value="G_PROTEIN_RECEP_F1_2"/>
    <property type="match status" value="1"/>
</dbReference>
<sequence length="260" mass="29903">MMATNVATTINDVSDRISINDSNDTLVTFANNDPTIKSVPSYYVQDDFQANKIIHDLLFGLKGLIMVFIIVAALLGNLLVIVSVMRHPKLRVITNYFVVSLALADMLVAICAMCFNASVEFTGKWLFGSVMCDMWNSLDVYFSTVSIFHLCCISVDRYFAIVQPLDYPLIMTKYRMIIMLMVVWFSPSLLSFVLIFSGLYSTEEHLKYQLQNPEVCVFEVNRVYAFISSSVSFWVPGIIMLFMYYRIYIEADRQERMLYR</sequence>
<evidence type="ECO:0000256" key="3">
    <source>
        <dbReference type="ARBA" id="ARBA00022475"/>
    </source>
</evidence>
<dbReference type="GO" id="GO:0071880">
    <property type="term" value="P:adenylate cyclase-activating adrenergic receptor signaling pathway"/>
    <property type="evidence" value="ECO:0007669"/>
    <property type="project" value="TreeGrafter"/>
</dbReference>
<keyword evidence="5 11" id="KW-1133">Transmembrane helix</keyword>
<dbReference type="EMBL" id="JBBCAQ010000043">
    <property type="protein sequence ID" value="KAK7570779.1"/>
    <property type="molecule type" value="Genomic_DNA"/>
</dbReference>
<evidence type="ECO:0000256" key="10">
    <source>
        <dbReference type="RuleBase" id="RU000688"/>
    </source>
</evidence>
<keyword evidence="7 11" id="KW-0472">Membrane</keyword>
<evidence type="ECO:0000256" key="9">
    <source>
        <dbReference type="ARBA" id="ARBA00023224"/>
    </source>
</evidence>
<feature type="transmembrane region" description="Helical" evidence="11">
    <location>
        <begin position="138"/>
        <end position="155"/>
    </location>
</feature>
<feature type="transmembrane region" description="Helical" evidence="11">
    <location>
        <begin position="176"/>
        <end position="200"/>
    </location>
</feature>
<dbReference type="GO" id="GO:0004989">
    <property type="term" value="F:octopamine receptor activity"/>
    <property type="evidence" value="ECO:0007669"/>
    <property type="project" value="TreeGrafter"/>
</dbReference>
<keyword evidence="3" id="KW-1003">Cell membrane</keyword>
<name>A0AAN9TGR8_9HEMI</name>
<evidence type="ECO:0000256" key="8">
    <source>
        <dbReference type="ARBA" id="ARBA00023170"/>
    </source>
</evidence>
<evidence type="ECO:0000313" key="13">
    <source>
        <dbReference type="EMBL" id="KAK7570779.1"/>
    </source>
</evidence>
<dbReference type="Gene3D" id="1.20.1070.10">
    <property type="entry name" value="Rhodopsin 7-helix transmembrane proteins"/>
    <property type="match status" value="1"/>
</dbReference>
<dbReference type="SUPFAM" id="SSF81321">
    <property type="entry name" value="Family A G protein-coupled receptor-like"/>
    <property type="match status" value="1"/>
</dbReference>
<evidence type="ECO:0000256" key="7">
    <source>
        <dbReference type="ARBA" id="ARBA00023136"/>
    </source>
</evidence>
<dbReference type="PROSITE" id="PS00237">
    <property type="entry name" value="G_PROTEIN_RECEP_F1_1"/>
    <property type="match status" value="1"/>
</dbReference>
<keyword evidence="8 10" id="KW-0675">Receptor</keyword>
<comment type="similarity">
    <text evidence="2 10">Belongs to the G-protein coupled receptor 1 family.</text>
</comment>
<feature type="transmembrane region" description="Helical" evidence="11">
    <location>
        <begin position="223"/>
        <end position="247"/>
    </location>
</feature>
<evidence type="ECO:0000259" key="12">
    <source>
        <dbReference type="PROSITE" id="PS50262"/>
    </source>
</evidence>